<proteinExistence type="predicted"/>
<protein>
    <submittedName>
        <fullName evidence="1">Uncharacterized protein</fullName>
    </submittedName>
</protein>
<dbReference type="Proteomes" id="UP000280834">
    <property type="component" value="Unassembled WGS sequence"/>
</dbReference>
<evidence type="ECO:0000313" key="1">
    <source>
        <dbReference type="EMBL" id="VDO16933.1"/>
    </source>
</evidence>
<accession>A0A3P7U8V7</accession>
<organism evidence="1 2">
    <name type="scientific">Brugia timori</name>
    <dbReference type="NCBI Taxonomy" id="42155"/>
    <lineage>
        <taxon>Eukaryota</taxon>
        <taxon>Metazoa</taxon>
        <taxon>Ecdysozoa</taxon>
        <taxon>Nematoda</taxon>
        <taxon>Chromadorea</taxon>
        <taxon>Rhabditida</taxon>
        <taxon>Spirurina</taxon>
        <taxon>Spiruromorpha</taxon>
        <taxon>Filarioidea</taxon>
        <taxon>Onchocercidae</taxon>
        <taxon>Brugia</taxon>
    </lineage>
</organism>
<reference evidence="1 2" key="1">
    <citation type="submission" date="2018-11" db="EMBL/GenBank/DDBJ databases">
        <authorList>
            <consortium name="Pathogen Informatics"/>
        </authorList>
    </citation>
    <scope>NUCLEOTIDE SEQUENCE [LARGE SCALE GENOMIC DNA]</scope>
</reference>
<dbReference type="AlphaFoldDB" id="A0A3P7U8V7"/>
<keyword evidence="2" id="KW-1185">Reference proteome</keyword>
<gene>
    <name evidence="1" type="ORF">BTMF_LOCUS4531</name>
</gene>
<dbReference type="EMBL" id="UZAG01004510">
    <property type="protein sequence ID" value="VDO16933.1"/>
    <property type="molecule type" value="Genomic_DNA"/>
</dbReference>
<sequence length="82" mass="10139">MFQVYHFYKTFGNCFESSIHVDYVYLLNDKLICHLHYFLLLLYVLQQYMLHRQHELNYKSYMANFCHPILTMLSFDYQLKQA</sequence>
<name>A0A3P7U8V7_9BILA</name>
<evidence type="ECO:0000313" key="2">
    <source>
        <dbReference type="Proteomes" id="UP000280834"/>
    </source>
</evidence>